<organism evidence="1">
    <name type="scientific">Candidatus Iainarchaeum sp</name>
    <dbReference type="NCBI Taxonomy" id="3101447"/>
    <lineage>
        <taxon>Archaea</taxon>
        <taxon>Candidatus Iainarchaeota</taxon>
        <taxon>Candidatus Iainarchaeia</taxon>
        <taxon>Candidatus Iainarchaeales</taxon>
        <taxon>Candidatus Iainarchaeaceae</taxon>
        <taxon>Candidatus Iainarchaeum</taxon>
    </lineage>
</organism>
<reference evidence="1" key="1">
    <citation type="submission" date="2020-11" db="EMBL/GenBank/DDBJ databases">
        <title>Connecting structure to function with the recovery of over 1000 high-quality activated sludge metagenome-assembled genomes encoding full-length rRNA genes using long-read sequencing.</title>
        <authorList>
            <person name="Singleton C.M."/>
            <person name="Petriglieri F."/>
            <person name="Kristensen J.M."/>
            <person name="Kirkegaard R.H."/>
            <person name="Michaelsen T.Y."/>
            <person name="Andersen M.H."/>
            <person name="Karst S.M."/>
            <person name="Dueholm M.S."/>
            <person name="Nielsen P.H."/>
            <person name="Albertsen M."/>
        </authorList>
    </citation>
    <scope>NUCLEOTIDE SEQUENCE</scope>
    <source>
        <strain evidence="1">Fred_18-Q3-R57-64_BAT3C.431</strain>
    </source>
</reference>
<name>A0A7T9I1X0_9ARCH</name>
<gene>
    <name evidence="1" type="ORF">IPJ89_00970</name>
</gene>
<dbReference type="AlphaFoldDB" id="A0A7T9I1X0"/>
<sequence>MLKLIVRSIFSGVDRLKQWVEYTPRNESTNTESINHRTIRISEQNATKSPPRFKVVNLWDHLKFREGTQAHHVTQALDFEEWTPMEEILRRVKELFGIEYQNERSLYPYLKTLVDSGLLESSVVGGKMRWKKKGLLISVEELDREIEAQQTTPISQPL</sequence>
<protein>
    <submittedName>
        <fullName evidence="1">Uncharacterized protein</fullName>
    </submittedName>
</protein>
<evidence type="ECO:0000313" key="1">
    <source>
        <dbReference type="EMBL" id="QQR92798.1"/>
    </source>
</evidence>
<dbReference type="Proteomes" id="UP000596004">
    <property type="component" value="Chromosome"/>
</dbReference>
<proteinExistence type="predicted"/>
<accession>A0A7T9I1X0</accession>
<dbReference type="EMBL" id="CP064981">
    <property type="protein sequence ID" value="QQR92798.1"/>
    <property type="molecule type" value="Genomic_DNA"/>
</dbReference>